<proteinExistence type="inferred from homology"/>
<feature type="compositionally biased region" description="Basic and acidic residues" evidence="4">
    <location>
        <begin position="52"/>
        <end position="69"/>
    </location>
</feature>
<comment type="caution">
    <text evidence="6">The sequence shown here is derived from an EMBL/GenBank/DDBJ whole genome shotgun (WGS) entry which is preliminary data.</text>
</comment>
<dbReference type="SMART" id="SM00884">
    <property type="entry name" value="Cullin_Nedd8"/>
    <property type="match status" value="1"/>
</dbReference>
<dbReference type="Pfam" id="PF10557">
    <property type="entry name" value="Cullin_Nedd8"/>
    <property type="match status" value="1"/>
</dbReference>
<evidence type="ECO:0000313" key="7">
    <source>
        <dbReference type="Proteomes" id="UP001150062"/>
    </source>
</evidence>
<comment type="similarity">
    <text evidence="1 2 3">Belongs to the cullin family.</text>
</comment>
<dbReference type="Proteomes" id="UP001150062">
    <property type="component" value="Unassembled WGS sequence"/>
</dbReference>
<organism evidence="6 7">
    <name type="scientific">Anaeramoeba flamelloides</name>
    <dbReference type="NCBI Taxonomy" id="1746091"/>
    <lineage>
        <taxon>Eukaryota</taxon>
        <taxon>Metamonada</taxon>
        <taxon>Anaeramoebidae</taxon>
        <taxon>Anaeramoeba</taxon>
    </lineage>
</organism>
<gene>
    <name evidence="6" type="ORF">M0813_26270</name>
</gene>
<dbReference type="PROSITE" id="PS50069">
    <property type="entry name" value="CULLIN_2"/>
    <property type="match status" value="2"/>
</dbReference>
<accession>A0ABQ8Y0B9</accession>
<dbReference type="InterPro" id="IPR045093">
    <property type="entry name" value="Cullin"/>
</dbReference>
<dbReference type="SUPFAM" id="SSF74788">
    <property type="entry name" value="Cullin repeat-like"/>
    <property type="match status" value="2"/>
</dbReference>
<dbReference type="Gene3D" id="1.10.10.10">
    <property type="entry name" value="Winged helix-like DNA-binding domain superfamily/Winged helix DNA-binding domain"/>
    <property type="match status" value="1"/>
</dbReference>
<dbReference type="Pfam" id="PF00888">
    <property type="entry name" value="Cullin"/>
    <property type="match status" value="2"/>
</dbReference>
<dbReference type="PANTHER" id="PTHR11932">
    <property type="entry name" value="CULLIN"/>
    <property type="match status" value="1"/>
</dbReference>
<evidence type="ECO:0000256" key="4">
    <source>
        <dbReference type="SAM" id="MobiDB-lite"/>
    </source>
</evidence>
<dbReference type="InterPro" id="IPR036390">
    <property type="entry name" value="WH_DNA-bd_sf"/>
</dbReference>
<evidence type="ECO:0000256" key="1">
    <source>
        <dbReference type="ARBA" id="ARBA00006019"/>
    </source>
</evidence>
<evidence type="ECO:0000256" key="2">
    <source>
        <dbReference type="PROSITE-ProRule" id="PRU00330"/>
    </source>
</evidence>
<dbReference type="InterPro" id="IPR001373">
    <property type="entry name" value="Cullin_N"/>
</dbReference>
<name>A0ABQ8Y0B9_9EUKA</name>
<feature type="region of interest" description="Disordered" evidence="4">
    <location>
        <begin position="989"/>
        <end position="1010"/>
    </location>
</feature>
<evidence type="ECO:0000259" key="5">
    <source>
        <dbReference type="PROSITE" id="PS50069"/>
    </source>
</evidence>
<dbReference type="InterPro" id="IPR016158">
    <property type="entry name" value="Cullin_homology"/>
</dbReference>
<dbReference type="EMBL" id="JAOAOG010000233">
    <property type="protein sequence ID" value="KAJ6238301.1"/>
    <property type="molecule type" value="Genomic_DNA"/>
</dbReference>
<dbReference type="SUPFAM" id="SSF75632">
    <property type="entry name" value="Cullin homology domain"/>
    <property type="match status" value="1"/>
</dbReference>
<evidence type="ECO:0000313" key="6">
    <source>
        <dbReference type="EMBL" id="KAJ6238301.1"/>
    </source>
</evidence>
<feature type="compositionally biased region" description="Acidic residues" evidence="4">
    <location>
        <begin position="992"/>
        <end position="1006"/>
    </location>
</feature>
<sequence length="1287" mass="151312">MNKDQTNDLSNTPPWLLESLRESTITIDRHESKNKNKNRNNKNIIMTTSNLTKKEENEKEKEQKMEIKNNQKQTNFGTTNEILVLIEKEKEFEKQKKYSQGKENLKKESPGSRRLRRSVSVGHQPRTCQKERTDQKLTHLKKGLTGIFRLDEPVDQMEWLGYYQTVVDLCTAQPISLSSEIYSTFNELLKSFIRQLKKSLKKSSNFLPDFATSSNKFQISLGCCEDLLKYLSKCYISQITYGEHGNPRSSNPRGGMKRMGLVHSHSIKITGKNNNFYNNQLPEKKNKKSQINNDYFVKEEHQKLGIVLEPDIELETTLKPKKDQVRKEENMSQKGRGTKIGLRNENEEFKRLKNKQEKIGIFFEPDIEFDSDPDSEFKSESKSKLRSIKIKNKNITTNPNTNPNTNTNTNTNTNINTKVKLNPNNNNGLIQNTKLKLKKNNQAIENNQAPIVNKKKTRLKMYKRQEIIPQNRNNLQTILNLKGSIAKSQSIPDSNPKKKIKKPKFTVKSQLNRKKQVKRKKIGFSQFRKTQINPYRSVTRGASAGGRSTPMMSVKALGRFIWYKKIYLKFKDKLLNEILMMIKDHRGNKWVSNTDVLASAIRSLVNTGYNESEPLHIYHEFEKLLLTSTSEYYAIWSVNQLFKENGKNHTKYVKDLYKIFESEKKRAKSFFHKSTYKKYLEVIQLQTISNHLDVLIGSFLNKLSNIVDIENVKLMKDLSFFHSIIKKTDKGQIELERIFQKYLNSEFEKSLKYLSKEEQNTSNDKTNCITTLVNLYELFSKIIEKGFNEDEKMKQLFYKVFSDVLIKNTKTPQLFALYYHKILKGKNFNSSSDEIQKMVNLSLELIHFLKELDIFQKYYLFYLSQRLIFNYSEINQENELLKKLRKLLGFDFTRRMEKLIKDLEISKQINNSYQKFLIKERGRVKQNNIKSNIISSFLILTRSNWDINFNFETKLNNFPLIKSSFNKFQGFYIKKNIDQEKKVDKIQKKENEENENQNENTSENENENDKTEMKIEKGIFIENDENQMKIIKNKSETEMKIEKGILIENDKNQMKIIKEDVKASIKENRLELRGGLCEKVGKLLNIVHSLSIVQLEIKYLKKRYSLITNDYQAHILLCFNQSHSFNNDELKNYSQIEDPFYSKIVISLIRNKILIAKPKIQLKNLQTISSNCQIQINKRYSNKKRIIRLKAVKISNGFDDEDKIIHKQMHLERKVLIQSIIIRILKHRKKFEHNLLINEIIEQTKSKFSPKLEIILNCIKFLIKNNYLVKIEGSETEYVYNTEESLK</sequence>
<evidence type="ECO:0000256" key="3">
    <source>
        <dbReference type="RuleBase" id="RU003829"/>
    </source>
</evidence>
<dbReference type="Gene3D" id="1.20.1310.10">
    <property type="entry name" value="Cullin Repeats"/>
    <property type="match status" value="4"/>
</dbReference>
<dbReference type="SUPFAM" id="SSF46785">
    <property type="entry name" value="Winged helix' DNA-binding domain"/>
    <property type="match status" value="1"/>
</dbReference>
<keyword evidence="7" id="KW-1185">Reference proteome</keyword>
<dbReference type="Gene3D" id="3.30.230.130">
    <property type="entry name" value="Cullin, Chain C, Domain 2"/>
    <property type="match status" value="1"/>
</dbReference>
<feature type="domain" description="Cullin family profile" evidence="5">
    <location>
        <begin position="1081"/>
        <end position="1149"/>
    </location>
</feature>
<dbReference type="InterPro" id="IPR019559">
    <property type="entry name" value="Cullin_neddylation_domain"/>
</dbReference>
<dbReference type="InterPro" id="IPR036317">
    <property type="entry name" value="Cullin_homology_sf"/>
</dbReference>
<feature type="region of interest" description="Disordered" evidence="4">
    <location>
        <begin position="95"/>
        <end position="130"/>
    </location>
</feature>
<feature type="region of interest" description="Disordered" evidence="4">
    <location>
        <begin position="28"/>
        <end position="69"/>
    </location>
</feature>
<dbReference type="InterPro" id="IPR016159">
    <property type="entry name" value="Cullin_repeat-like_dom_sf"/>
</dbReference>
<dbReference type="SMART" id="SM00182">
    <property type="entry name" value="CULLIN"/>
    <property type="match status" value="1"/>
</dbReference>
<feature type="domain" description="Cullin family profile" evidence="5">
    <location>
        <begin position="810"/>
        <end position="976"/>
    </location>
</feature>
<dbReference type="InterPro" id="IPR036388">
    <property type="entry name" value="WH-like_DNA-bd_sf"/>
</dbReference>
<reference evidence="6" key="1">
    <citation type="submission" date="2022-08" db="EMBL/GenBank/DDBJ databases">
        <title>Novel sulfate-reducing endosymbionts in the free-living metamonad Anaeramoeba.</title>
        <authorList>
            <person name="Jerlstrom-Hultqvist J."/>
            <person name="Cepicka I."/>
            <person name="Gallot-Lavallee L."/>
            <person name="Salas-Leiva D."/>
            <person name="Curtis B.A."/>
            <person name="Zahonova K."/>
            <person name="Pipaliya S."/>
            <person name="Dacks J."/>
            <person name="Roger A.J."/>
        </authorList>
    </citation>
    <scope>NUCLEOTIDE SEQUENCE</scope>
    <source>
        <strain evidence="6">Schooner1</strain>
    </source>
</reference>
<protein>
    <submittedName>
        <fullName evidence="6">Cullin-1</fullName>
    </submittedName>
</protein>